<evidence type="ECO:0000256" key="1">
    <source>
        <dbReference type="SAM" id="MobiDB-lite"/>
    </source>
</evidence>
<dbReference type="RefSeq" id="WP_205880990.1">
    <property type="nucleotide sequence ID" value="NZ_JAAKYA010000081.1"/>
</dbReference>
<dbReference type="AlphaFoldDB" id="A0A6M1RRW6"/>
<keyword evidence="3" id="KW-1185">Reference proteome</keyword>
<feature type="region of interest" description="Disordered" evidence="1">
    <location>
        <begin position="1"/>
        <end position="24"/>
    </location>
</feature>
<comment type="caution">
    <text evidence="2">The sequence shown here is derived from an EMBL/GenBank/DDBJ whole genome shotgun (WGS) entry which is preliminary data.</text>
</comment>
<gene>
    <name evidence="2" type="ORF">G4L39_12140</name>
</gene>
<evidence type="ECO:0000313" key="3">
    <source>
        <dbReference type="Proteomes" id="UP000477311"/>
    </source>
</evidence>
<name>A0A6M1RRW6_9BACT</name>
<sequence length="151" mass="16885">MLATVPQQRSALGEETTETKVTEDRERGYYRRITETFVSGELVSRRVEVSTRDDGEINLVLVKCFRNGKMVFGSTVDKISNVTVRGYHHQGKCLAMEGDEDGDGFFETLILIGDNGIPVEGFERSKDGTVTPMSEERLSKIKKEFEVGKGD</sequence>
<dbReference type="EMBL" id="JAAKYA010000081">
    <property type="protein sequence ID" value="NGO40137.1"/>
    <property type="molecule type" value="Genomic_DNA"/>
</dbReference>
<accession>A0A6M1RRW6</accession>
<proteinExistence type="predicted"/>
<organism evidence="2 3">
    <name type="scientific">Limisphaera ngatamarikiensis</name>
    <dbReference type="NCBI Taxonomy" id="1324935"/>
    <lineage>
        <taxon>Bacteria</taxon>
        <taxon>Pseudomonadati</taxon>
        <taxon>Verrucomicrobiota</taxon>
        <taxon>Verrucomicrobiia</taxon>
        <taxon>Limisphaerales</taxon>
        <taxon>Limisphaeraceae</taxon>
        <taxon>Limisphaera</taxon>
    </lineage>
</organism>
<feature type="compositionally biased region" description="Polar residues" evidence="1">
    <location>
        <begin position="1"/>
        <end position="10"/>
    </location>
</feature>
<reference evidence="2 3" key="1">
    <citation type="submission" date="2020-02" db="EMBL/GenBank/DDBJ databases">
        <title>Draft genome sequence of Limisphaera ngatamarikiensis NGM72.4T, a thermophilic Verrucomicrobia grouped in subdivision 3.</title>
        <authorList>
            <person name="Carere C.R."/>
            <person name="Steen J."/>
            <person name="Hugenholtz P."/>
            <person name="Stott M.B."/>
        </authorList>
    </citation>
    <scope>NUCLEOTIDE SEQUENCE [LARGE SCALE GENOMIC DNA]</scope>
    <source>
        <strain evidence="2 3">NGM72.4</strain>
    </source>
</reference>
<evidence type="ECO:0000313" key="2">
    <source>
        <dbReference type="EMBL" id="NGO40137.1"/>
    </source>
</evidence>
<dbReference type="Proteomes" id="UP000477311">
    <property type="component" value="Unassembled WGS sequence"/>
</dbReference>
<protein>
    <submittedName>
        <fullName evidence="2">Uncharacterized protein</fullName>
    </submittedName>
</protein>